<dbReference type="PANTHER" id="PTHR33264">
    <property type="entry name" value="EXPRESSED PROTEIN"/>
    <property type="match status" value="1"/>
</dbReference>
<name>A0A835KFE0_9POAL</name>
<comment type="caution">
    <text evidence="2">The sequence shown here is derived from an EMBL/GenBank/DDBJ whole genome shotgun (WGS) entry which is preliminary data.</text>
</comment>
<reference evidence="2" key="1">
    <citation type="submission" date="2020-07" db="EMBL/GenBank/DDBJ databases">
        <title>Genome sequence and genetic diversity analysis of an under-domesticated orphan crop, white fonio (Digitaria exilis).</title>
        <authorList>
            <person name="Bennetzen J.L."/>
            <person name="Chen S."/>
            <person name="Ma X."/>
            <person name="Wang X."/>
            <person name="Yssel A.E.J."/>
            <person name="Chaluvadi S.R."/>
            <person name="Johnson M."/>
            <person name="Gangashetty P."/>
            <person name="Hamidou F."/>
            <person name="Sanogo M.D."/>
            <person name="Zwaenepoel A."/>
            <person name="Wallace J."/>
            <person name="Van De Peer Y."/>
            <person name="Van Deynze A."/>
        </authorList>
    </citation>
    <scope>NUCLEOTIDE SEQUENCE</scope>
    <source>
        <tissue evidence="2">Leaves</tissue>
    </source>
</reference>
<dbReference type="EMBL" id="JACEFO010001646">
    <property type="protein sequence ID" value="KAF8726734.1"/>
    <property type="molecule type" value="Genomic_DNA"/>
</dbReference>
<proteinExistence type="predicted"/>
<evidence type="ECO:0000313" key="3">
    <source>
        <dbReference type="Proteomes" id="UP000636709"/>
    </source>
</evidence>
<keyword evidence="3" id="KW-1185">Reference proteome</keyword>
<evidence type="ECO:0000256" key="1">
    <source>
        <dbReference type="SAM" id="MobiDB-lite"/>
    </source>
</evidence>
<sequence length="243" mass="25678">MSCRCGARELRTSATGPLRFPSSLCVPSPGRPFAVASCTMSRPEKEEQQRDASAAAQWRGGGGAVAVPPRRGRWFDEESPTTAAAAGRAGWRCRSCAAVAIADCVALGCCPCAVVSLLGLALVKAPLVVGRRCVGRLRRRRRRFLLHKKKRVRDVAAAAAATTTTIKATTACVLDKGAKAEKTPPPGEAARTAADAPREDTVAASEQAPAPPGQGEVELAWLDEMYRVGYWGFGRVSFSGKTP</sequence>
<feature type="region of interest" description="Disordered" evidence="1">
    <location>
        <begin position="177"/>
        <end position="214"/>
    </location>
</feature>
<organism evidence="2 3">
    <name type="scientific">Digitaria exilis</name>
    <dbReference type="NCBI Taxonomy" id="1010633"/>
    <lineage>
        <taxon>Eukaryota</taxon>
        <taxon>Viridiplantae</taxon>
        <taxon>Streptophyta</taxon>
        <taxon>Embryophyta</taxon>
        <taxon>Tracheophyta</taxon>
        <taxon>Spermatophyta</taxon>
        <taxon>Magnoliopsida</taxon>
        <taxon>Liliopsida</taxon>
        <taxon>Poales</taxon>
        <taxon>Poaceae</taxon>
        <taxon>PACMAD clade</taxon>
        <taxon>Panicoideae</taxon>
        <taxon>Panicodae</taxon>
        <taxon>Paniceae</taxon>
        <taxon>Anthephorinae</taxon>
        <taxon>Digitaria</taxon>
    </lineage>
</organism>
<dbReference type="OrthoDB" id="689054at2759"/>
<dbReference type="Proteomes" id="UP000636709">
    <property type="component" value="Unassembled WGS sequence"/>
</dbReference>
<gene>
    <name evidence="2" type="ORF">HU200_019204</name>
</gene>
<evidence type="ECO:0000313" key="2">
    <source>
        <dbReference type="EMBL" id="KAF8726734.1"/>
    </source>
</evidence>
<dbReference type="AlphaFoldDB" id="A0A835KFE0"/>
<dbReference type="PANTHER" id="PTHR33264:SF65">
    <property type="match status" value="1"/>
</dbReference>
<protein>
    <submittedName>
        <fullName evidence="2">Uncharacterized protein</fullName>
    </submittedName>
</protein>
<accession>A0A835KFE0</accession>